<dbReference type="PANTHER" id="PTHR36766">
    <property type="entry name" value="PLANT BROAD-SPECTRUM MILDEW RESISTANCE PROTEIN RPW8"/>
    <property type="match status" value="1"/>
</dbReference>
<dbReference type="Gramene" id="LPERR11G08880.1">
    <property type="protein sequence ID" value="LPERR11G08880.1"/>
    <property type="gene ID" value="LPERR11G08880"/>
</dbReference>
<evidence type="ECO:0000313" key="2">
    <source>
        <dbReference type="Proteomes" id="UP000032180"/>
    </source>
</evidence>
<keyword evidence="2" id="KW-1185">Reference proteome</keyword>
<dbReference type="Proteomes" id="UP000032180">
    <property type="component" value="Chromosome 11"/>
</dbReference>
<dbReference type="GO" id="GO:0043531">
    <property type="term" value="F:ADP binding"/>
    <property type="evidence" value="ECO:0007669"/>
    <property type="project" value="InterPro"/>
</dbReference>
<dbReference type="SUPFAM" id="SSF52540">
    <property type="entry name" value="P-loop containing nucleoside triphosphate hydrolases"/>
    <property type="match status" value="1"/>
</dbReference>
<evidence type="ECO:0000313" key="1">
    <source>
        <dbReference type="EnsemblPlants" id="LPERR11G08880.1"/>
    </source>
</evidence>
<accession>A0A0D9XRE4</accession>
<dbReference type="HOGENOM" id="CLU_2641660_0_0_1"/>
<sequence length="77" mass="8696">MRSTELCKIIVTTRNESIARMVAFANQENATPANLVEIGMNIVRKCKGLPLAIRTVGSMLRFQVDETTWRNILECDI</sequence>
<dbReference type="STRING" id="77586.A0A0D9XRE4"/>
<dbReference type="InterPro" id="IPR027417">
    <property type="entry name" value="P-loop_NTPase"/>
</dbReference>
<dbReference type="EnsemblPlants" id="LPERR11G08880.1">
    <property type="protein sequence ID" value="LPERR11G08880.1"/>
    <property type="gene ID" value="LPERR11G08880"/>
</dbReference>
<dbReference type="InterPro" id="IPR042197">
    <property type="entry name" value="Apaf_helical"/>
</dbReference>
<name>A0A0D9XRE4_9ORYZ</name>
<reference evidence="2" key="2">
    <citation type="submission" date="2013-12" db="EMBL/GenBank/DDBJ databases">
        <authorList>
            <person name="Yu Y."/>
            <person name="Lee S."/>
            <person name="de Baynast K."/>
            <person name="Wissotski M."/>
            <person name="Liu L."/>
            <person name="Talag J."/>
            <person name="Goicoechea J."/>
            <person name="Angelova A."/>
            <person name="Jetty R."/>
            <person name="Kudrna D."/>
            <person name="Golser W."/>
            <person name="Rivera L."/>
            <person name="Zhang J."/>
            <person name="Wing R."/>
        </authorList>
    </citation>
    <scope>NUCLEOTIDE SEQUENCE</scope>
</reference>
<reference evidence="1 2" key="1">
    <citation type="submission" date="2012-08" db="EMBL/GenBank/DDBJ databases">
        <title>Oryza genome evolution.</title>
        <authorList>
            <person name="Wing R.A."/>
        </authorList>
    </citation>
    <scope>NUCLEOTIDE SEQUENCE</scope>
</reference>
<reference evidence="1" key="3">
    <citation type="submission" date="2015-04" db="UniProtKB">
        <authorList>
            <consortium name="EnsemblPlants"/>
        </authorList>
    </citation>
    <scope>IDENTIFICATION</scope>
</reference>
<protein>
    <submittedName>
        <fullName evidence="1">Uncharacterized protein</fullName>
    </submittedName>
</protein>
<proteinExistence type="predicted"/>
<dbReference type="Gene3D" id="1.10.8.430">
    <property type="entry name" value="Helical domain of apoptotic protease-activating factors"/>
    <property type="match status" value="1"/>
</dbReference>
<dbReference type="AlphaFoldDB" id="A0A0D9XRE4"/>
<dbReference type="PANTHER" id="PTHR36766:SF40">
    <property type="entry name" value="DISEASE RESISTANCE PROTEIN RGA3"/>
    <property type="match status" value="1"/>
</dbReference>
<organism evidence="1 2">
    <name type="scientific">Leersia perrieri</name>
    <dbReference type="NCBI Taxonomy" id="77586"/>
    <lineage>
        <taxon>Eukaryota</taxon>
        <taxon>Viridiplantae</taxon>
        <taxon>Streptophyta</taxon>
        <taxon>Embryophyta</taxon>
        <taxon>Tracheophyta</taxon>
        <taxon>Spermatophyta</taxon>
        <taxon>Magnoliopsida</taxon>
        <taxon>Liliopsida</taxon>
        <taxon>Poales</taxon>
        <taxon>Poaceae</taxon>
        <taxon>BOP clade</taxon>
        <taxon>Oryzoideae</taxon>
        <taxon>Oryzeae</taxon>
        <taxon>Oryzinae</taxon>
        <taxon>Leersia</taxon>
    </lineage>
</organism>